<reference evidence="1 2" key="1">
    <citation type="submission" date="2014-02" db="EMBL/GenBank/DDBJ databases">
        <title>Comparative genomics and transcriptomics to identify genetic mechanisms underlying the emergence of carbapenem resistant Acinetobacter baumannii (CRAb).</title>
        <authorList>
            <person name="Harris A.D."/>
            <person name="Johnson K.J."/>
            <person name="George J."/>
            <person name="Shefchek K."/>
            <person name="Daugherty S.C."/>
            <person name="Parankush S."/>
            <person name="Sadzewicz L."/>
            <person name="Tallon L."/>
            <person name="Sengamalay N."/>
            <person name="Hazen T.H."/>
            <person name="Rasko D.A."/>
        </authorList>
    </citation>
    <scope>NUCLEOTIDE SEQUENCE [LARGE SCALE GENOMIC DNA]</scope>
    <source>
        <strain evidence="1 2">1295743</strain>
    </source>
</reference>
<sequence>MWLYFKGSYSQTTIEIKKLHFVVNELKITTYKSSKFNKNNKVSF</sequence>
<comment type="caution">
    <text evidence="1">The sequence shown here is derived from an EMBL/GenBank/DDBJ whole genome shotgun (WGS) entry which is preliminary data.</text>
</comment>
<proteinExistence type="predicted"/>
<accession>A0A009IKA7</accession>
<dbReference type="AlphaFoldDB" id="A0A009IKA7"/>
<name>A0A009IKA7_ACIB9</name>
<evidence type="ECO:0000313" key="1">
    <source>
        <dbReference type="EMBL" id="EXB05139.1"/>
    </source>
</evidence>
<dbReference type="Proteomes" id="UP000020595">
    <property type="component" value="Unassembled WGS sequence"/>
</dbReference>
<protein>
    <submittedName>
        <fullName evidence="1">Uncharacterized protein</fullName>
    </submittedName>
</protein>
<organism evidence="1 2">
    <name type="scientific">Acinetobacter baumannii (strain 1295743)</name>
    <dbReference type="NCBI Taxonomy" id="1310613"/>
    <lineage>
        <taxon>Bacteria</taxon>
        <taxon>Pseudomonadati</taxon>
        <taxon>Pseudomonadota</taxon>
        <taxon>Gammaproteobacteria</taxon>
        <taxon>Moraxellales</taxon>
        <taxon>Moraxellaceae</taxon>
        <taxon>Acinetobacter</taxon>
        <taxon>Acinetobacter calcoaceticus/baumannii complex</taxon>
    </lineage>
</organism>
<gene>
    <name evidence="1" type="ORF">J512_2461</name>
</gene>
<evidence type="ECO:0000313" key="2">
    <source>
        <dbReference type="Proteomes" id="UP000020595"/>
    </source>
</evidence>
<dbReference type="EMBL" id="JEWH01000031">
    <property type="protein sequence ID" value="EXB05139.1"/>
    <property type="molecule type" value="Genomic_DNA"/>
</dbReference>